<reference evidence="1" key="2">
    <citation type="journal article" date="2021" name="PeerJ">
        <title>Extensive microbial diversity within the chicken gut microbiome revealed by metagenomics and culture.</title>
        <authorList>
            <person name="Gilroy R."/>
            <person name="Ravi A."/>
            <person name="Getino M."/>
            <person name="Pursley I."/>
            <person name="Horton D.L."/>
            <person name="Alikhan N.F."/>
            <person name="Baker D."/>
            <person name="Gharbi K."/>
            <person name="Hall N."/>
            <person name="Watson M."/>
            <person name="Adriaenssens E.M."/>
            <person name="Foster-Nyarko E."/>
            <person name="Jarju S."/>
            <person name="Secka A."/>
            <person name="Antonio M."/>
            <person name="Oren A."/>
            <person name="Chaudhuri R.R."/>
            <person name="La Ragione R."/>
            <person name="Hildebrand F."/>
            <person name="Pallen M.J."/>
        </authorList>
    </citation>
    <scope>NUCLEOTIDE SEQUENCE</scope>
    <source>
        <strain evidence="1">CHK121-14286</strain>
    </source>
</reference>
<dbReference type="AlphaFoldDB" id="A0A9D1E4G1"/>
<dbReference type="InterPro" id="IPR036593">
    <property type="entry name" value="CPE0013-like_sf"/>
</dbReference>
<name>A0A9D1E4G1_9BACT</name>
<dbReference type="Pfam" id="PF07892">
    <property type="entry name" value="DUF1667"/>
    <property type="match status" value="1"/>
</dbReference>
<proteinExistence type="predicted"/>
<dbReference type="Proteomes" id="UP000824200">
    <property type="component" value="Unassembled WGS sequence"/>
</dbReference>
<evidence type="ECO:0000313" key="2">
    <source>
        <dbReference type="Proteomes" id="UP000824200"/>
    </source>
</evidence>
<accession>A0A9D1E4G1</accession>
<dbReference type="EMBL" id="DVHL01000036">
    <property type="protein sequence ID" value="HIR66101.1"/>
    <property type="molecule type" value="Genomic_DNA"/>
</dbReference>
<evidence type="ECO:0000313" key="1">
    <source>
        <dbReference type="EMBL" id="HIR66101.1"/>
    </source>
</evidence>
<dbReference type="PANTHER" id="PTHR39450:SF1">
    <property type="entry name" value="DUF1667 DOMAIN-CONTAINING PROTEIN"/>
    <property type="match status" value="1"/>
</dbReference>
<dbReference type="SUPFAM" id="SSF160148">
    <property type="entry name" value="CPE0013-like"/>
    <property type="match status" value="1"/>
</dbReference>
<organism evidence="1 2">
    <name type="scientific">Candidatus Fimimonas gallinarum</name>
    <dbReference type="NCBI Taxonomy" id="2840821"/>
    <lineage>
        <taxon>Bacteria</taxon>
        <taxon>Pseudomonadati</taxon>
        <taxon>Myxococcota</taxon>
        <taxon>Myxococcia</taxon>
        <taxon>Myxococcales</taxon>
        <taxon>Cystobacterineae</taxon>
        <taxon>Myxococcaceae</taxon>
        <taxon>Myxococcaceae incertae sedis</taxon>
        <taxon>Candidatus Fimimonas</taxon>
    </lineage>
</organism>
<sequence>MIREMICINCPMGCHLTVDDSDKNNIKVTGNTCPRGVTYAINEVTSPKRMVTGSVHVENGTIPMVSVKTREAIPKHLIFQGLELLKNVTLKAPVHIGDVAVSDICGCGVDFIVTKNVDAK</sequence>
<dbReference type="Gene3D" id="3.10.530.10">
    <property type="entry name" value="CPE0013-like"/>
    <property type="match status" value="1"/>
</dbReference>
<comment type="caution">
    <text evidence="1">The sequence shown here is derived from an EMBL/GenBank/DDBJ whole genome shotgun (WGS) entry which is preliminary data.</text>
</comment>
<dbReference type="InterPro" id="IPR012460">
    <property type="entry name" value="DUF1667"/>
</dbReference>
<protein>
    <submittedName>
        <fullName evidence="1">DUF1667 domain-containing protein</fullName>
    </submittedName>
</protein>
<reference evidence="1" key="1">
    <citation type="submission" date="2020-10" db="EMBL/GenBank/DDBJ databases">
        <authorList>
            <person name="Gilroy R."/>
        </authorList>
    </citation>
    <scope>NUCLEOTIDE SEQUENCE</scope>
    <source>
        <strain evidence="1">CHK121-14286</strain>
    </source>
</reference>
<dbReference type="PANTHER" id="PTHR39450">
    <property type="entry name" value="MOLYBDOPTERIN OXIDOREDUCTASE, 4FE-4S CLUSTER-BINDING SUBUNIT"/>
    <property type="match status" value="1"/>
</dbReference>
<gene>
    <name evidence="1" type="ORF">IAC95_04410</name>
</gene>